<keyword evidence="4" id="KW-1185">Reference proteome</keyword>
<dbReference type="KEGG" id="adu:110280687"/>
<dbReference type="AlphaFoldDB" id="A0A9C6TTV1"/>
<sequence length="920" mass="108226">MAVKMLSIKAKGNVSQQIFDDFVKAMKEVIPKDNLLVSNFYEAKKLVSKLGMESNKIDCCINGCMLYYKEDDMPRKECKFCHSPRHKIGKKGKQVPLKRMHYLPLIPRLRRLYASMNTASHMRWHFDHEFKGVLEHPSDSKAWKYFDRKHPQFSQEPRNVRLGLCADGFTPFGQSGKQYSCWPIIVTPYNLPPSMCMKTLYMFLSMIIPGPRNPKIRIDVYLQPLIDELKLLWEDGVLTYDIHSKSNFVMRAALLWTINDFSAYGMLSGWMTAGRLACPYCMERTKAFQLKNGRKPSWFDCHRQFLPNNHMFRRNKDAFYKNRIERSEPPPRLTGEQIWYIVQNYDKISDVEQLEIEGYGSTHNWTKRSIFWDLPYWRHNLIRHNLDVMHIEKNVFDNIFNTVMDIKEKTKDNAKARMNLSLYCKRKNLELPKQSGGKIIKPKANYTFTLQQKRAICEWVKELRMPDGYVSNLGRCVDMKEGKLYGMKSHDCHIFMKRLLPIAFSLLPEQIWKPITELSQFFRDLCSTSLREDVLNKLEENIPIVLCKLERIFPPGFFDSMEHLPIHLPFEALLGGPVQYRWMYPFERFLHHLKKKVKNKAHVEGSIVESYLIEEISYFCEYYFNQTSIDAKQNDEGDDSIEQNLSIFNLRGCLAGECKIRYLDDKEFSAAMNHILINCDEIKPYIEIFVDFIRQDHITLSDEQVNQFIEANFAKWFKNYVHDPLNNVTDSNIHSLAWGPLRIVKCWPIYKVNGFKFHTRSHSSGKSTQNYGIYVKGTGTKVNKEYGIIQIRKNRRYGKYDPFIIAHKAIQVYFAPHPISNTKEKAEWWFVFKTKARGEIEIETTEDFAYQEDGTNQSNNHISNDIDIVVDLLDTNSTRYEEEEEDDDDEPLGDEDEDMDEDENEDEDDDENNEDEDQNE</sequence>
<dbReference type="Proteomes" id="UP000515211">
    <property type="component" value="Chromosome 4"/>
</dbReference>
<dbReference type="PANTHER" id="PTHR10775">
    <property type="entry name" value="OS08G0208400 PROTEIN"/>
    <property type="match status" value="1"/>
</dbReference>
<dbReference type="InterPro" id="IPR004242">
    <property type="entry name" value="Transposase_21"/>
</dbReference>
<evidence type="ECO:0000259" key="3">
    <source>
        <dbReference type="Pfam" id="PF13960"/>
    </source>
</evidence>
<accession>A0A9C6TTV1</accession>
<evidence type="ECO:0000313" key="4">
    <source>
        <dbReference type="Proteomes" id="UP000515211"/>
    </source>
</evidence>
<dbReference type="Pfam" id="PF13960">
    <property type="entry name" value="DUF4218"/>
    <property type="match status" value="1"/>
</dbReference>
<evidence type="ECO:0000313" key="5">
    <source>
        <dbReference type="RefSeq" id="XP_052116457.1"/>
    </source>
</evidence>
<organism evidence="4 5">
    <name type="scientific">Arachis duranensis</name>
    <name type="common">Wild peanut</name>
    <dbReference type="NCBI Taxonomy" id="130453"/>
    <lineage>
        <taxon>Eukaryota</taxon>
        <taxon>Viridiplantae</taxon>
        <taxon>Streptophyta</taxon>
        <taxon>Embryophyta</taxon>
        <taxon>Tracheophyta</taxon>
        <taxon>Spermatophyta</taxon>
        <taxon>Magnoliopsida</taxon>
        <taxon>eudicotyledons</taxon>
        <taxon>Gunneridae</taxon>
        <taxon>Pentapetalae</taxon>
        <taxon>rosids</taxon>
        <taxon>fabids</taxon>
        <taxon>Fabales</taxon>
        <taxon>Fabaceae</taxon>
        <taxon>Papilionoideae</taxon>
        <taxon>50 kb inversion clade</taxon>
        <taxon>dalbergioids sensu lato</taxon>
        <taxon>Dalbergieae</taxon>
        <taxon>Pterocarpus clade</taxon>
        <taxon>Arachis</taxon>
    </lineage>
</organism>
<dbReference type="PANTHER" id="PTHR10775:SF193">
    <property type="entry name" value="DUF4216 DOMAIN-CONTAINING PROTEIN"/>
    <property type="match status" value="1"/>
</dbReference>
<dbReference type="Pfam" id="PF02992">
    <property type="entry name" value="Transposase_21"/>
    <property type="match status" value="1"/>
</dbReference>
<evidence type="ECO:0000259" key="2">
    <source>
        <dbReference type="Pfam" id="PF13952"/>
    </source>
</evidence>
<feature type="domain" description="DUF4216" evidence="2">
    <location>
        <begin position="776"/>
        <end position="830"/>
    </location>
</feature>
<dbReference type="Pfam" id="PF13952">
    <property type="entry name" value="DUF4216"/>
    <property type="match status" value="1"/>
</dbReference>
<name>A0A9C6TTV1_ARADU</name>
<dbReference type="InterPro" id="IPR025312">
    <property type="entry name" value="DUF4216"/>
</dbReference>
<reference evidence="5" key="2">
    <citation type="submission" date="2025-08" db="UniProtKB">
        <authorList>
            <consortium name="RefSeq"/>
        </authorList>
    </citation>
    <scope>IDENTIFICATION</scope>
    <source>
        <tissue evidence="5">Whole plant</tissue>
    </source>
</reference>
<protein>
    <submittedName>
        <fullName evidence="5">Uncharacterized protein LOC110280687</fullName>
    </submittedName>
</protein>
<proteinExistence type="predicted"/>
<reference evidence="4" key="1">
    <citation type="journal article" date="2016" name="Nat. Genet.">
        <title>The genome sequences of Arachis duranensis and Arachis ipaensis, the diploid ancestors of cultivated peanut.</title>
        <authorList>
            <person name="Bertioli D.J."/>
            <person name="Cannon S.B."/>
            <person name="Froenicke L."/>
            <person name="Huang G."/>
            <person name="Farmer A.D."/>
            <person name="Cannon E.K."/>
            <person name="Liu X."/>
            <person name="Gao D."/>
            <person name="Clevenger J."/>
            <person name="Dash S."/>
            <person name="Ren L."/>
            <person name="Moretzsohn M.C."/>
            <person name="Shirasawa K."/>
            <person name="Huang W."/>
            <person name="Vidigal B."/>
            <person name="Abernathy B."/>
            <person name="Chu Y."/>
            <person name="Niederhuth C.E."/>
            <person name="Umale P."/>
            <person name="Araujo A.C."/>
            <person name="Kozik A."/>
            <person name="Kim K.D."/>
            <person name="Burow M.D."/>
            <person name="Varshney R.K."/>
            <person name="Wang X."/>
            <person name="Zhang X."/>
            <person name="Barkley N."/>
            <person name="Guimaraes P.M."/>
            <person name="Isobe S."/>
            <person name="Guo B."/>
            <person name="Liao B."/>
            <person name="Stalker H.T."/>
            <person name="Schmitz R.J."/>
            <person name="Scheffler B.E."/>
            <person name="Leal-Bertioli S.C."/>
            <person name="Xun X."/>
            <person name="Jackson S.A."/>
            <person name="Michelmore R."/>
            <person name="Ozias-Akins P."/>
        </authorList>
    </citation>
    <scope>NUCLEOTIDE SEQUENCE [LARGE SCALE GENOMIC DNA]</scope>
    <source>
        <strain evidence="4">cv. V14167</strain>
    </source>
</reference>
<feature type="compositionally biased region" description="Acidic residues" evidence="1">
    <location>
        <begin position="881"/>
        <end position="920"/>
    </location>
</feature>
<feature type="region of interest" description="Disordered" evidence="1">
    <location>
        <begin position="874"/>
        <end position="920"/>
    </location>
</feature>
<dbReference type="InterPro" id="IPR025452">
    <property type="entry name" value="DUF4218"/>
</dbReference>
<evidence type="ECO:0000256" key="1">
    <source>
        <dbReference type="SAM" id="MobiDB-lite"/>
    </source>
</evidence>
<dbReference type="GeneID" id="110280687"/>
<dbReference type="RefSeq" id="XP_052116457.1">
    <property type="nucleotide sequence ID" value="XM_052260497.1"/>
</dbReference>
<gene>
    <name evidence="5" type="primary">LOC110280687</name>
</gene>
<feature type="domain" description="DUF4218" evidence="3">
    <location>
        <begin position="525"/>
        <end position="634"/>
    </location>
</feature>